<dbReference type="RefSeq" id="WP_109430072.1">
    <property type="nucleotide sequence ID" value="NZ_MPDK01000006.1"/>
</dbReference>
<name>A0A2U3D9R9_SULT2</name>
<dbReference type="InterPro" id="IPR052896">
    <property type="entry name" value="GGT-like_enzyme"/>
</dbReference>
<dbReference type="PANTHER" id="PTHR43881:SF1">
    <property type="entry name" value="GAMMA-GLUTAMYLTRANSPEPTIDASE (AFU_ORTHOLOGUE AFUA_4G13580)"/>
    <property type="match status" value="1"/>
</dbReference>
<dbReference type="AlphaFoldDB" id="A0A2U3D9R9"/>
<proteinExistence type="predicted"/>
<dbReference type="Gene3D" id="1.10.246.230">
    <property type="match status" value="1"/>
</dbReference>
<protein>
    <submittedName>
        <fullName evidence="1">Gamma-glutamyltransferase</fullName>
    </submittedName>
</protein>
<dbReference type="GO" id="GO:0016740">
    <property type="term" value="F:transferase activity"/>
    <property type="evidence" value="ECO:0007669"/>
    <property type="project" value="UniProtKB-KW"/>
</dbReference>
<gene>
    <name evidence="1" type="ORF">BM613_04960</name>
</gene>
<dbReference type="SUPFAM" id="SSF56235">
    <property type="entry name" value="N-terminal nucleophile aminohydrolases (Ntn hydrolases)"/>
    <property type="match status" value="1"/>
</dbReference>
<dbReference type="InterPro" id="IPR029055">
    <property type="entry name" value="Ntn_hydrolases_N"/>
</dbReference>
<evidence type="ECO:0000313" key="2">
    <source>
        <dbReference type="Proteomes" id="UP000245380"/>
    </source>
</evidence>
<comment type="caution">
    <text evidence="1">The sequence shown here is derived from an EMBL/GenBank/DDBJ whole genome shotgun (WGS) entry which is preliminary data.</text>
</comment>
<evidence type="ECO:0000313" key="1">
    <source>
        <dbReference type="EMBL" id="PWI58028.1"/>
    </source>
</evidence>
<keyword evidence="1" id="KW-0808">Transferase</keyword>
<sequence>MNFNIHEYPYSSKRSVVVAKRGMVATGQPLAAQAGLAVLRRGGNAVDAAIAAAACLTVVEPTANGIGSDLFAIVHSAGKLYGLNASGPAPAGLTAEKVRQAGHLEMPRFGVFPVTVPGTPLGLATLSQRFGKLPLSDVMADAIFYAEHGFPLSPVLAQMWSHAFSTYKTHLQGAEFAEWFRTFAPLGRAPQAGEVWKSPNHARTLQAIAETNARAFYEGDLAERIEDFFHKHHGYLTGDDLATYQPEWVEPIHVSYRGYEVWELPPNGQGLIALLALNLLRTDEFPTKESITTYHHQIEAMKLAFADGFAYITDPRHMSADISELLSLTYAHLRRKEIAEYAREPVAGSPVKGGTVYLATADEEGMMVSLIQSNYMGFGSGIVIPGTGISMQNRGHLFSLDSQHVNFLQPGKRTFHTIIPGFLTQNGRAIGPFGIMGGYMQPQGHLQVIMNLLQFQMNPQAALDAPRWQWIKSKTIEVERSVPETVIQGLQARGHDVRIATSSTSFGRGEMILRDEHGVLFGATEPRTDGSIASF</sequence>
<organism evidence="1 2">
    <name type="scientific">Sulfoacidibacillus thermotolerans</name>
    <name type="common">Acidibacillus sulfuroxidans</name>
    <dbReference type="NCBI Taxonomy" id="1765684"/>
    <lineage>
        <taxon>Bacteria</taxon>
        <taxon>Bacillati</taxon>
        <taxon>Bacillota</taxon>
        <taxon>Bacilli</taxon>
        <taxon>Bacillales</taxon>
        <taxon>Alicyclobacillaceae</taxon>
        <taxon>Sulfoacidibacillus</taxon>
    </lineage>
</organism>
<reference evidence="1 2" key="1">
    <citation type="submission" date="2016-11" db="EMBL/GenBank/DDBJ databases">
        <title>Comparative genomics of Acidibacillus ferroxidans species.</title>
        <authorList>
            <person name="Oliveira G."/>
            <person name="Nunes G."/>
            <person name="Oliveira R."/>
            <person name="Araujo F."/>
            <person name="Salim A."/>
            <person name="Scholte L."/>
            <person name="Morais D."/>
            <person name="Nancucheo I."/>
            <person name="Johnson D.B."/>
            <person name="Grail B."/>
            <person name="Bittencourt J."/>
            <person name="Valadares R."/>
        </authorList>
    </citation>
    <scope>NUCLEOTIDE SEQUENCE [LARGE SCALE GENOMIC DNA]</scope>
    <source>
        <strain evidence="1 2">Y002</strain>
    </source>
</reference>
<dbReference type="PANTHER" id="PTHR43881">
    <property type="entry name" value="GAMMA-GLUTAMYLTRANSPEPTIDASE (AFU_ORTHOLOGUE AFUA_4G13580)"/>
    <property type="match status" value="1"/>
</dbReference>
<dbReference type="Pfam" id="PF01019">
    <property type="entry name" value="G_glu_transpept"/>
    <property type="match status" value="1"/>
</dbReference>
<keyword evidence="2" id="KW-1185">Reference proteome</keyword>
<dbReference type="Gene3D" id="3.60.20.40">
    <property type="match status" value="1"/>
</dbReference>
<accession>A0A2U3D9R9</accession>
<dbReference type="InterPro" id="IPR043137">
    <property type="entry name" value="GGT_ssub_C"/>
</dbReference>
<dbReference type="PRINTS" id="PR01210">
    <property type="entry name" value="GGTRANSPTASE"/>
</dbReference>
<dbReference type="Proteomes" id="UP000245380">
    <property type="component" value="Unassembled WGS sequence"/>
</dbReference>
<dbReference type="EMBL" id="MPDK01000006">
    <property type="protein sequence ID" value="PWI58028.1"/>
    <property type="molecule type" value="Genomic_DNA"/>
</dbReference>
<dbReference type="OrthoDB" id="9781342at2"/>